<organism evidence="2">
    <name type="scientific">uncultured Nocardioides sp</name>
    <dbReference type="NCBI Taxonomy" id="198441"/>
    <lineage>
        <taxon>Bacteria</taxon>
        <taxon>Bacillati</taxon>
        <taxon>Actinomycetota</taxon>
        <taxon>Actinomycetes</taxon>
        <taxon>Propionibacteriales</taxon>
        <taxon>Nocardioidaceae</taxon>
        <taxon>Nocardioides</taxon>
        <taxon>environmental samples</taxon>
    </lineage>
</organism>
<gene>
    <name evidence="2" type="ORF">AVDCRST_MAG60-2311</name>
</gene>
<reference evidence="2" key="1">
    <citation type="submission" date="2020-02" db="EMBL/GenBank/DDBJ databases">
        <authorList>
            <person name="Meier V. D."/>
        </authorList>
    </citation>
    <scope>NUCLEOTIDE SEQUENCE</scope>
    <source>
        <strain evidence="2">AVDCRST_MAG60</strain>
    </source>
</reference>
<name>A0A6J4P9X1_9ACTN</name>
<feature type="chain" id="PRO_5039214002" evidence="1">
    <location>
        <begin position="18"/>
        <end position="232"/>
    </location>
</feature>
<dbReference type="InterPro" id="IPR028082">
    <property type="entry name" value="Peripla_BP_I"/>
</dbReference>
<sequence length="232" mass="23953">MRSVLLACGLLVLSTLSGCTSLNPTVIAVLVADQSAQLQQPLDLGALDERVEEICNGCSLEVYDAGSEADTQSDQLDQALAASADVVVLDAVDPELAESLVQRAGAVPVLAFGEPVAGADWFVGLSEPVAPADRVDGDLEAARAVISRDRDSFTFVPAVDMSTRAADVAVGELVGEPVEGSVETEGVPSWLYEPVVVTVNDLTTVVVAAGALTLDELCSGDTAKRCVQLGLV</sequence>
<dbReference type="PROSITE" id="PS51257">
    <property type="entry name" value="PROKAR_LIPOPROTEIN"/>
    <property type="match status" value="1"/>
</dbReference>
<dbReference type="EMBL" id="CADCUN010000249">
    <property type="protein sequence ID" value="CAA9404940.1"/>
    <property type="molecule type" value="Genomic_DNA"/>
</dbReference>
<dbReference type="SUPFAM" id="SSF53822">
    <property type="entry name" value="Periplasmic binding protein-like I"/>
    <property type="match status" value="1"/>
</dbReference>
<dbReference type="AlphaFoldDB" id="A0A6J4P9X1"/>
<accession>A0A6J4P9X1</accession>
<evidence type="ECO:0000313" key="2">
    <source>
        <dbReference type="EMBL" id="CAA9404940.1"/>
    </source>
</evidence>
<feature type="signal peptide" evidence="1">
    <location>
        <begin position="1"/>
        <end position="17"/>
    </location>
</feature>
<evidence type="ECO:0000256" key="1">
    <source>
        <dbReference type="SAM" id="SignalP"/>
    </source>
</evidence>
<dbReference type="Gene3D" id="3.40.50.2300">
    <property type="match status" value="1"/>
</dbReference>
<protein>
    <submittedName>
        <fullName evidence="2">Uncharacterized protein</fullName>
    </submittedName>
</protein>
<keyword evidence="1" id="KW-0732">Signal</keyword>
<proteinExistence type="predicted"/>